<feature type="transmembrane region" description="Helical" evidence="8">
    <location>
        <begin position="233"/>
        <end position="253"/>
    </location>
</feature>
<evidence type="ECO:0000256" key="6">
    <source>
        <dbReference type="ARBA" id="ARBA00023136"/>
    </source>
</evidence>
<feature type="transmembrane region" description="Helical" evidence="8">
    <location>
        <begin position="98"/>
        <end position="120"/>
    </location>
</feature>
<evidence type="ECO:0000256" key="4">
    <source>
        <dbReference type="ARBA" id="ARBA00022692"/>
    </source>
</evidence>
<reference evidence="10" key="1">
    <citation type="journal article" date="2019" name="Int. J. Syst. Evol. Microbiol.">
        <title>The Global Catalogue of Microorganisms (GCM) 10K type strain sequencing project: providing services to taxonomists for standard genome sequencing and annotation.</title>
        <authorList>
            <consortium name="The Broad Institute Genomics Platform"/>
            <consortium name="The Broad Institute Genome Sequencing Center for Infectious Disease"/>
            <person name="Wu L."/>
            <person name="Ma J."/>
        </authorList>
    </citation>
    <scope>NUCLEOTIDE SEQUENCE [LARGE SCALE GENOMIC DNA]</scope>
    <source>
        <strain evidence="10">JCM 14545</strain>
    </source>
</reference>
<feature type="transmembrane region" description="Helical" evidence="8">
    <location>
        <begin position="58"/>
        <end position="77"/>
    </location>
</feature>
<evidence type="ECO:0000313" key="10">
    <source>
        <dbReference type="Proteomes" id="UP001501116"/>
    </source>
</evidence>
<evidence type="ECO:0000256" key="7">
    <source>
        <dbReference type="PIRNR" id="PIRNR002744"/>
    </source>
</evidence>
<dbReference type="PANTHER" id="PTHR31806:SF1">
    <property type="entry name" value="PURINE-CYTOSINE PERMEASE FCY2-RELATED"/>
    <property type="match status" value="1"/>
</dbReference>
<evidence type="ECO:0000256" key="2">
    <source>
        <dbReference type="ARBA" id="ARBA00008974"/>
    </source>
</evidence>
<evidence type="ECO:0000256" key="3">
    <source>
        <dbReference type="ARBA" id="ARBA00022448"/>
    </source>
</evidence>
<dbReference type="Pfam" id="PF02133">
    <property type="entry name" value="Transp_cyt_pur"/>
    <property type="match status" value="1"/>
</dbReference>
<feature type="transmembrane region" description="Helical" evidence="8">
    <location>
        <begin position="196"/>
        <end position="221"/>
    </location>
</feature>
<protein>
    <submittedName>
        <fullName evidence="9">Cytosine permease</fullName>
    </submittedName>
</protein>
<name>A0ABP5C054_9PSEU</name>
<feature type="transmembrane region" description="Helical" evidence="8">
    <location>
        <begin position="435"/>
        <end position="453"/>
    </location>
</feature>
<dbReference type="EMBL" id="BAAANN010000008">
    <property type="protein sequence ID" value="GAA1953719.1"/>
    <property type="molecule type" value="Genomic_DNA"/>
</dbReference>
<evidence type="ECO:0000256" key="5">
    <source>
        <dbReference type="ARBA" id="ARBA00022989"/>
    </source>
</evidence>
<evidence type="ECO:0000313" key="9">
    <source>
        <dbReference type="EMBL" id="GAA1953719.1"/>
    </source>
</evidence>
<evidence type="ECO:0000256" key="1">
    <source>
        <dbReference type="ARBA" id="ARBA00004141"/>
    </source>
</evidence>
<feature type="transmembrane region" description="Helical" evidence="8">
    <location>
        <begin position="355"/>
        <end position="376"/>
    </location>
</feature>
<keyword evidence="5 8" id="KW-1133">Transmembrane helix</keyword>
<dbReference type="Gene3D" id="1.10.4160.10">
    <property type="entry name" value="Hydantoin permease"/>
    <property type="match status" value="1"/>
</dbReference>
<feature type="transmembrane region" description="Helical" evidence="8">
    <location>
        <begin position="31"/>
        <end position="52"/>
    </location>
</feature>
<keyword evidence="3 7" id="KW-0813">Transport</keyword>
<dbReference type="InterPro" id="IPR026030">
    <property type="entry name" value="Pur-cyt_permease_Fcy2/21/22"/>
</dbReference>
<dbReference type="Proteomes" id="UP001501116">
    <property type="component" value="Unassembled WGS sequence"/>
</dbReference>
<comment type="caution">
    <text evidence="9">The sequence shown here is derived from an EMBL/GenBank/DDBJ whole genome shotgun (WGS) entry which is preliminary data.</text>
</comment>
<dbReference type="InterPro" id="IPR001248">
    <property type="entry name" value="Pur-cyt_permease"/>
</dbReference>
<feature type="transmembrane region" description="Helical" evidence="8">
    <location>
        <begin position="397"/>
        <end position="415"/>
    </location>
</feature>
<feature type="transmembrane region" description="Helical" evidence="8">
    <location>
        <begin position="286"/>
        <end position="311"/>
    </location>
</feature>
<gene>
    <name evidence="9" type="ORF">GCM10009754_23740</name>
</gene>
<keyword evidence="4 8" id="KW-0812">Transmembrane</keyword>
<feature type="transmembrane region" description="Helical" evidence="8">
    <location>
        <begin position="132"/>
        <end position="158"/>
    </location>
</feature>
<organism evidence="9 10">
    <name type="scientific">Amycolatopsis minnesotensis</name>
    <dbReference type="NCBI Taxonomy" id="337894"/>
    <lineage>
        <taxon>Bacteria</taxon>
        <taxon>Bacillati</taxon>
        <taxon>Actinomycetota</taxon>
        <taxon>Actinomycetes</taxon>
        <taxon>Pseudonocardiales</taxon>
        <taxon>Pseudonocardiaceae</taxon>
        <taxon>Amycolatopsis</taxon>
    </lineage>
</organism>
<feature type="transmembrane region" description="Helical" evidence="8">
    <location>
        <begin position="323"/>
        <end position="343"/>
    </location>
</feature>
<evidence type="ECO:0000256" key="8">
    <source>
        <dbReference type="SAM" id="Phobius"/>
    </source>
</evidence>
<keyword evidence="10" id="KW-1185">Reference proteome</keyword>
<proteinExistence type="inferred from homology"/>
<dbReference type="CDD" id="cd11484">
    <property type="entry name" value="SLC-NCS1sbd_CobB-like"/>
    <property type="match status" value="1"/>
</dbReference>
<dbReference type="PANTHER" id="PTHR31806">
    <property type="entry name" value="PURINE-CYTOSINE PERMEASE FCY2-RELATED"/>
    <property type="match status" value="1"/>
</dbReference>
<accession>A0ABP5C054</accession>
<keyword evidence="6 7" id="KW-0472">Membrane</keyword>
<sequence>MNAGERANFLVEKHSIDFIPHELRHGKPSDLMFVWFGANMELPVVAAGAATVASGMSLQWAIVAIIAGVVVGTLFMASHSAQGPHLGLPQMIQSRAQFGYYGAAFPLVFVVVMYLGFYAAGAVLGAEAITALFGIPLSASIVILSVLSTIVAVFGYNVIHKFEKYLTFLVAAVFAVLTAMLVFAPPATAAPGADRGFLLGPFLLAVSVSATSQLGFAPYVADYSRYLPEKTSIASVFWYTYAGVGISGVWLMIFGATLEKRLPGGPIADIGAVADGVGGWFTKLTFVALVLGVLSINALNIYGGYMSLLSFASTFYRRFRMGLLLRICFIVPVAALATWMSFLSKDHLLSSFETFLTLVLVLMIPWTSINLVDYYAVRHGKYEVEEMFKPRGRYGRVSVPGMAAYAVGFAVQIPFMSNAVYEGPIARALHHGDLSWIVGAIVGGVVYLAAMRMQAARRARTRELVGDRA</sequence>
<comment type="subcellular location">
    <subcellularLocation>
        <location evidence="1">Membrane</location>
        <topology evidence="1">Multi-pass membrane protein</topology>
    </subcellularLocation>
</comment>
<feature type="transmembrane region" description="Helical" evidence="8">
    <location>
        <begin position="165"/>
        <end position="184"/>
    </location>
</feature>
<dbReference type="PIRSF" id="PIRSF002744">
    <property type="entry name" value="Pur-cyt_permease"/>
    <property type="match status" value="1"/>
</dbReference>
<dbReference type="RefSeq" id="WP_344416738.1">
    <property type="nucleotide sequence ID" value="NZ_BAAANN010000008.1"/>
</dbReference>
<comment type="similarity">
    <text evidence="2 7">Belongs to the purine-cytosine permease (2.A.39) family.</text>
</comment>